<protein>
    <submittedName>
        <fullName evidence="2">Uncharacterized protein</fullName>
    </submittedName>
</protein>
<accession>A0AAD5IHW5</accession>
<sequence>MGRERLEEGLLLPRSSSLEEPSSLRPVFNGIDDEIGGDSSATPVVVFSTLVAICSSFCTGCGTGYSSPAESGIMEDLGLSVSAQEDGVLGSLVNGKIADLIGRRGVPVYIAEITTKEYLGSVYSS</sequence>
<dbReference type="Proteomes" id="UP001064489">
    <property type="component" value="Chromosome 2"/>
</dbReference>
<dbReference type="AlphaFoldDB" id="A0AAD5IHW5"/>
<name>A0AAD5IHW5_ACENE</name>
<evidence type="ECO:0000256" key="1">
    <source>
        <dbReference type="SAM" id="MobiDB-lite"/>
    </source>
</evidence>
<reference evidence="2" key="1">
    <citation type="journal article" date="2022" name="Plant J.">
        <title>Strategies of tolerance reflected in two North American maple genomes.</title>
        <authorList>
            <person name="McEvoy S.L."/>
            <person name="Sezen U.U."/>
            <person name="Trouern-Trend A."/>
            <person name="McMahon S.M."/>
            <person name="Schaberg P.G."/>
            <person name="Yang J."/>
            <person name="Wegrzyn J.L."/>
            <person name="Swenson N.G."/>
        </authorList>
    </citation>
    <scope>NUCLEOTIDE SEQUENCE</scope>
    <source>
        <strain evidence="2">91603</strain>
    </source>
</reference>
<organism evidence="2 3">
    <name type="scientific">Acer negundo</name>
    <name type="common">Box elder</name>
    <dbReference type="NCBI Taxonomy" id="4023"/>
    <lineage>
        <taxon>Eukaryota</taxon>
        <taxon>Viridiplantae</taxon>
        <taxon>Streptophyta</taxon>
        <taxon>Embryophyta</taxon>
        <taxon>Tracheophyta</taxon>
        <taxon>Spermatophyta</taxon>
        <taxon>Magnoliopsida</taxon>
        <taxon>eudicotyledons</taxon>
        <taxon>Gunneridae</taxon>
        <taxon>Pentapetalae</taxon>
        <taxon>rosids</taxon>
        <taxon>malvids</taxon>
        <taxon>Sapindales</taxon>
        <taxon>Sapindaceae</taxon>
        <taxon>Hippocastanoideae</taxon>
        <taxon>Acereae</taxon>
        <taxon>Acer</taxon>
    </lineage>
</organism>
<proteinExistence type="predicted"/>
<reference evidence="2" key="2">
    <citation type="submission" date="2023-02" db="EMBL/GenBank/DDBJ databases">
        <authorList>
            <person name="Swenson N.G."/>
            <person name="Wegrzyn J.L."/>
            <person name="Mcevoy S.L."/>
        </authorList>
    </citation>
    <scope>NUCLEOTIDE SEQUENCE</scope>
    <source>
        <strain evidence="2">91603</strain>
        <tissue evidence="2">Leaf</tissue>
    </source>
</reference>
<gene>
    <name evidence="2" type="ORF">LWI28_014298</name>
</gene>
<keyword evidence="3" id="KW-1185">Reference proteome</keyword>
<feature type="region of interest" description="Disordered" evidence="1">
    <location>
        <begin position="1"/>
        <end position="25"/>
    </location>
</feature>
<dbReference type="EMBL" id="JAJSOW010000106">
    <property type="protein sequence ID" value="KAI9161084.1"/>
    <property type="molecule type" value="Genomic_DNA"/>
</dbReference>
<comment type="caution">
    <text evidence="2">The sequence shown here is derived from an EMBL/GenBank/DDBJ whole genome shotgun (WGS) entry which is preliminary data.</text>
</comment>
<feature type="compositionally biased region" description="Low complexity" evidence="1">
    <location>
        <begin position="9"/>
        <end position="25"/>
    </location>
</feature>
<evidence type="ECO:0000313" key="3">
    <source>
        <dbReference type="Proteomes" id="UP001064489"/>
    </source>
</evidence>
<evidence type="ECO:0000313" key="2">
    <source>
        <dbReference type="EMBL" id="KAI9161084.1"/>
    </source>
</evidence>